<evidence type="ECO:0000313" key="1">
    <source>
        <dbReference type="EMBL" id="SFK16482.1"/>
    </source>
</evidence>
<evidence type="ECO:0000313" key="2">
    <source>
        <dbReference type="Proteomes" id="UP000199533"/>
    </source>
</evidence>
<reference evidence="2" key="1">
    <citation type="submission" date="2016-10" db="EMBL/GenBank/DDBJ databases">
        <authorList>
            <person name="Varghese N."/>
            <person name="Submissions S."/>
        </authorList>
    </citation>
    <scope>NUCLEOTIDE SEQUENCE [LARGE SCALE GENOMIC DNA]</scope>
    <source>
        <strain evidence="2">Nm69</strain>
    </source>
</reference>
<dbReference type="Proteomes" id="UP000199533">
    <property type="component" value="Unassembled WGS sequence"/>
</dbReference>
<keyword evidence="2" id="KW-1185">Reference proteome</keyword>
<dbReference type="RefSeq" id="WP_090696480.1">
    <property type="nucleotide sequence ID" value="NZ_FOSP01000001.1"/>
</dbReference>
<proteinExistence type="predicted"/>
<accession>A0A1I3XA33</accession>
<dbReference type="OrthoDB" id="8548107at2"/>
<gene>
    <name evidence="1" type="ORF">SAMN05216302_1001194</name>
</gene>
<protein>
    <submittedName>
        <fullName evidence="1">Uncharacterized protein</fullName>
    </submittedName>
</protein>
<sequence>MKNIFISLLLYGLALVLYNDLLNENYDSGSGSYPAASWNYKEKLAGYADRERPYRQASFSNNNDRDLYR</sequence>
<dbReference type="EMBL" id="FOSP01000001">
    <property type="protein sequence ID" value="SFK16482.1"/>
    <property type="molecule type" value="Genomic_DNA"/>
</dbReference>
<name>A0A1I3XA33_9PROT</name>
<organism evidence="1 2">
    <name type="scientific">Nitrosomonas aestuarii</name>
    <dbReference type="NCBI Taxonomy" id="52441"/>
    <lineage>
        <taxon>Bacteria</taxon>
        <taxon>Pseudomonadati</taxon>
        <taxon>Pseudomonadota</taxon>
        <taxon>Betaproteobacteria</taxon>
        <taxon>Nitrosomonadales</taxon>
        <taxon>Nitrosomonadaceae</taxon>
        <taxon>Nitrosomonas</taxon>
    </lineage>
</organism>
<dbReference type="AlphaFoldDB" id="A0A1I3XA33"/>